<evidence type="ECO:0000313" key="2">
    <source>
        <dbReference type="WBParaSite" id="MhA1_Contig185.frz3.gene12"/>
    </source>
</evidence>
<name>A0A1I8BCP1_MELHA</name>
<reference evidence="2" key="1">
    <citation type="submission" date="2016-11" db="UniProtKB">
        <authorList>
            <consortium name="WormBaseParasite"/>
        </authorList>
    </citation>
    <scope>IDENTIFICATION</scope>
</reference>
<dbReference type="WBParaSite" id="MhA1_Contig185.frz3.gene12">
    <property type="protein sequence ID" value="MhA1_Contig185.frz3.gene12"/>
    <property type="gene ID" value="MhA1_Contig185.frz3.gene12"/>
</dbReference>
<organism evidence="1 2">
    <name type="scientific">Meloidogyne hapla</name>
    <name type="common">Root-knot nematode worm</name>
    <dbReference type="NCBI Taxonomy" id="6305"/>
    <lineage>
        <taxon>Eukaryota</taxon>
        <taxon>Metazoa</taxon>
        <taxon>Ecdysozoa</taxon>
        <taxon>Nematoda</taxon>
        <taxon>Chromadorea</taxon>
        <taxon>Rhabditida</taxon>
        <taxon>Tylenchina</taxon>
        <taxon>Tylenchomorpha</taxon>
        <taxon>Tylenchoidea</taxon>
        <taxon>Meloidogynidae</taxon>
        <taxon>Meloidogyninae</taxon>
        <taxon>Meloidogyne</taxon>
    </lineage>
</organism>
<evidence type="ECO:0000313" key="1">
    <source>
        <dbReference type="Proteomes" id="UP000095281"/>
    </source>
</evidence>
<proteinExistence type="predicted"/>
<keyword evidence="1" id="KW-1185">Reference proteome</keyword>
<sequence length="167" mass="19807">MSRIFSIYYQILKQLFILILFADLLHAAVLHPHLRRTRNHDIKSIHLDNKDEQKLNWQIIQLSHGNDDSSLIDRLISSLSTSGENIELIIQNPIHNQQQIQQEEIKKRKRNDCFFSLVNCRLAQTSLITSRLRQRLQSVVENMDESRNSKQRIENKRRTRKLITTKL</sequence>
<dbReference type="AlphaFoldDB" id="A0A1I8BCP1"/>
<protein>
    <submittedName>
        <fullName evidence="2">Uncharacterized protein</fullName>
    </submittedName>
</protein>
<accession>A0A1I8BCP1</accession>
<dbReference type="Proteomes" id="UP000095281">
    <property type="component" value="Unplaced"/>
</dbReference>